<dbReference type="Proteomes" id="UP001165120">
    <property type="component" value="Unassembled WGS sequence"/>
</dbReference>
<organism evidence="3 4">
    <name type="scientific">Candida boidinii</name>
    <name type="common">Yeast</name>
    <dbReference type="NCBI Taxonomy" id="5477"/>
    <lineage>
        <taxon>Eukaryota</taxon>
        <taxon>Fungi</taxon>
        <taxon>Dikarya</taxon>
        <taxon>Ascomycota</taxon>
        <taxon>Saccharomycotina</taxon>
        <taxon>Pichiomycetes</taxon>
        <taxon>Pichiales</taxon>
        <taxon>Pichiaceae</taxon>
        <taxon>Ogataea</taxon>
        <taxon>Ogataea/Candida clade</taxon>
    </lineage>
</organism>
<evidence type="ECO:0000313" key="4">
    <source>
        <dbReference type="Proteomes" id="UP001165120"/>
    </source>
</evidence>
<feature type="region of interest" description="Disordered" evidence="1">
    <location>
        <begin position="72"/>
        <end position="126"/>
    </location>
</feature>
<accession>A0A9W6T7R7</accession>
<keyword evidence="2" id="KW-1133">Transmembrane helix</keyword>
<evidence type="ECO:0000313" key="3">
    <source>
        <dbReference type="EMBL" id="GME78753.1"/>
    </source>
</evidence>
<proteinExistence type="predicted"/>
<feature type="compositionally biased region" description="Low complexity" evidence="1">
    <location>
        <begin position="83"/>
        <end position="121"/>
    </location>
</feature>
<comment type="caution">
    <text evidence="3">The sequence shown here is derived from an EMBL/GenBank/DDBJ whole genome shotgun (WGS) entry which is preliminary data.</text>
</comment>
<sequence length="368" mass="41722">MLKPNSLFRNSILSNINNSTNINKNRQILSFFKSQNSLKFSTLSILRNSIIPNYVNNTKQFTYNSKRFFNSSLSNSQKDEPGNSNNLKSNLSLSHRPQNSSNTQSDTSNTTNSNTNNANKNGINPQDPLILQSIEAAIARGEIQPARISMFYKLLSITVPFLLLIGGYIAFNTYNDKPVFLPIWFTKTFPLNKAKGIEKIDVEKLQAKTEDILLERLSMNNKIIKTFGLPLLLGKCDKFDVMIEYKNYVMQGLQIDARNWPPTFEWCTREVVVPENLNNYLEPLGPIDGTIKESEFGLFDKSTAHNVRDYNIVLTGRIPVIPNENSTFDEGSINFVGLITFDHTKTIKLVNVLMAYKENGNATVEQVW</sequence>
<keyword evidence="2" id="KW-0472">Membrane</keyword>
<dbReference type="AlphaFoldDB" id="A0A9W6T7R7"/>
<protein>
    <submittedName>
        <fullName evidence="3">Unnamed protein product</fullName>
    </submittedName>
</protein>
<keyword evidence="2" id="KW-0812">Transmembrane</keyword>
<keyword evidence="4" id="KW-1185">Reference proteome</keyword>
<name>A0A9W6T7R7_CANBO</name>
<evidence type="ECO:0000256" key="2">
    <source>
        <dbReference type="SAM" id="Phobius"/>
    </source>
</evidence>
<dbReference type="EMBL" id="BSXN01003216">
    <property type="protein sequence ID" value="GME78753.1"/>
    <property type="molecule type" value="Genomic_DNA"/>
</dbReference>
<gene>
    <name evidence="3" type="ORF">Cboi02_000591600</name>
</gene>
<reference evidence="3" key="1">
    <citation type="submission" date="2023-04" db="EMBL/GenBank/DDBJ databases">
        <title>Candida boidinii NBRC 10035.</title>
        <authorList>
            <person name="Ichikawa N."/>
            <person name="Sato H."/>
            <person name="Tonouchi N."/>
        </authorList>
    </citation>
    <scope>NUCLEOTIDE SEQUENCE</scope>
    <source>
        <strain evidence="3">NBRC 10035</strain>
    </source>
</reference>
<feature type="transmembrane region" description="Helical" evidence="2">
    <location>
        <begin position="150"/>
        <end position="171"/>
    </location>
</feature>
<evidence type="ECO:0000256" key="1">
    <source>
        <dbReference type="SAM" id="MobiDB-lite"/>
    </source>
</evidence>